<name>A0A846RN27_9MICC</name>
<comment type="caution">
    <text evidence="3">The sequence shown here is derived from an EMBL/GenBank/DDBJ whole genome shotgun (WGS) entry which is preliminary data.</text>
</comment>
<evidence type="ECO:0000313" key="3">
    <source>
        <dbReference type="EMBL" id="NJC22022.1"/>
    </source>
</evidence>
<feature type="transmembrane region" description="Helical" evidence="1">
    <location>
        <begin position="105"/>
        <end position="124"/>
    </location>
</feature>
<evidence type="ECO:0000313" key="4">
    <source>
        <dbReference type="Proteomes" id="UP000547458"/>
    </source>
</evidence>
<keyword evidence="3" id="KW-0406">Ion transport</keyword>
<dbReference type="Pfam" id="PF07885">
    <property type="entry name" value="Ion_trans_2"/>
    <property type="match status" value="1"/>
</dbReference>
<feature type="transmembrane region" description="Helical" evidence="1">
    <location>
        <begin position="59"/>
        <end position="84"/>
    </location>
</feature>
<keyword evidence="1" id="KW-0812">Transmembrane</keyword>
<evidence type="ECO:0000256" key="1">
    <source>
        <dbReference type="SAM" id="Phobius"/>
    </source>
</evidence>
<sequence>MLWLLSILGVLVVLLGLVEVFHTLLHPSGRGRLSRLCVVGVWRTVRRLGDKGASMAGPLAMVSVIFFWAALQAVGWALLIYPHIPQGFSYSPGVDPSRYNDSAEALYISAVTLTTLGYGDVVAVDPVIRLLSPLEALTGFALLTAAVSWSMQIYPALARRRALAIRLSLLQNSGYASKLDQLDAAAVTNTLEAIVADLVEIRVDLTQTSESYYFWEANKDLSLPASLSYAVDLADQAGQSSRPAVKMAAALLHDALDSLAAFLSDEFKNDGGSTEEIFQSYAKDHRYPYRNGT</sequence>
<organism evidence="3 4">
    <name type="scientific">Arthrobacter pigmenti</name>
    <dbReference type="NCBI Taxonomy" id="271432"/>
    <lineage>
        <taxon>Bacteria</taxon>
        <taxon>Bacillati</taxon>
        <taxon>Actinomycetota</taxon>
        <taxon>Actinomycetes</taxon>
        <taxon>Micrococcales</taxon>
        <taxon>Micrococcaceae</taxon>
        <taxon>Arthrobacter</taxon>
    </lineage>
</organism>
<dbReference type="GO" id="GO:0034220">
    <property type="term" value="P:monoatomic ion transmembrane transport"/>
    <property type="evidence" value="ECO:0007669"/>
    <property type="project" value="UniProtKB-KW"/>
</dbReference>
<dbReference type="SUPFAM" id="SSF81324">
    <property type="entry name" value="Voltage-gated potassium channels"/>
    <property type="match status" value="1"/>
</dbReference>
<feature type="transmembrane region" description="Helical" evidence="1">
    <location>
        <begin position="136"/>
        <end position="157"/>
    </location>
</feature>
<reference evidence="3 4" key="1">
    <citation type="submission" date="2020-03" db="EMBL/GenBank/DDBJ databases">
        <title>Sequencing the genomes of 1000 actinobacteria strains.</title>
        <authorList>
            <person name="Klenk H.-P."/>
        </authorList>
    </citation>
    <scope>NUCLEOTIDE SEQUENCE [LARGE SCALE GENOMIC DNA]</scope>
    <source>
        <strain evidence="3 4">DSM 16403</strain>
    </source>
</reference>
<evidence type="ECO:0000259" key="2">
    <source>
        <dbReference type="Pfam" id="PF07885"/>
    </source>
</evidence>
<keyword evidence="4" id="KW-1185">Reference proteome</keyword>
<protein>
    <submittedName>
        <fullName evidence="3">Voltage-gated potassium channel Kch</fullName>
    </submittedName>
</protein>
<feature type="domain" description="Potassium channel" evidence="2">
    <location>
        <begin position="99"/>
        <end position="148"/>
    </location>
</feature>
<dbReference type="Proteomes" id="UP000547458">
    <property type="component" value="Unassembled WGS sequence"/>
</dbReference>
<gene>
    <name evidence="3" type="ORF">BJ994_001098</name>
</gene>
<keyword evidence="3" id="KW-0813">Transport</keyword>
<dbReference type="InterPro" id="IPR013099">
    <property type="entry name" value="K_chnl_dom"/>
</dbReference>
<dbReference type="RefSeq" id="WP_167992304.1">
    <property type="nucleotide sequence ID" value="NZ_JAATJL010000001.1"/>
</dbReference>
<dbReference type="Gene3D" id="1.10.287.70">
    <property type="match status" value="1"/>
</dbReference>
<dbReference type="EMBL" id="JAATJL010000001">
    <property type="protein sequence ID" value="NJC22022.1"/>
    <property type="molecule type" value="Genomic_DNA"/>
</dbReference>
<keyword evidence="1" id="KW-1133">Transmembrane helix</keyword>
<accession>A0A846RN27</accession>
<dbReference type="AlphaFoldDB" id="A0A846RN27"/>
<keyword evidence="3" id="KW-0407">Ion channel</keyword>
<proteinExistence type="predicted"/>
<keyword evidence="1" id="KW-0472">Membrane</keyword>